<name>A0A8J6NJ13_9CHLR</name>
<dbReference type="EMBL" id="JACNJN010000052">
    <property type="protein sequence ID" value="MBC8334179.1"/>
    <property type="molecule type" value="Genomic_DNA"/>
</dbReference>
<evidence type="ECO:0000313" key="3">
    <source>
        <dbReference type="Proteomes" id="UP000614469"/>
    </source>
</evidence>
<evidence type="ECO:0000313" key="2">
    <source>
        <dbReference type="EMBL" id="MBC8334179.1"/>
    </source>
</evidence>
<dbReference type="SUPFAM" id="SSF52540">
    <property type="entry name" value="P-loop containing nucleoside triphosphate hydrolases"/>
    <property type="match status" value="1"/>
</dbReference>
<comment type="caution">
    <text evidence="2">The sequence shown here is derived from an EMBL/GenBank/DDBJ whole genome shotgun (WGS) entry which is preliminary data.</text>
</comment>
<dbReference type="Proteomes" id="UP000614469">
    <property type="component" value="Unassembled WGS sequence"/>
</dbReference>
<proteinExistence type="predicted"/>
<sequence length="358" mass="40705">MSLSAEIPISRTKIIVPERRSDFLSRKRLLALMYQLVDKKLTLISAPAGYGKTSALIDFAHQSDLPVCWLSLDTLDKDPQRFIGYFIAALSQCFPSFGGQAESLLTKITSFEPEQMEGLVVTLVNDLYEHAREHLVVILDDYHLVDYVEEIQHFINRFVQLVDENCHLIISSRALIAIPDLPLMVARQQVDGLSNQELAFQADEIQALFEKNYQTSLSKSAAQALEKESEGWITGLQLSSMATQQGETDLPRINRTTGVGLFEYFGHQILEQQPKEMRDFLLRSSLMGDFDAEFCEVVLSSFTPEPRDYSELIHTIFQNNLFALPVGTGGKWIRYHHLFQDFLQTILNEEEPKLVEAL</sequence>
<protein>
    <recommendedName>
        <fullName evidence="1">MalT-like winged helix domain-containing protein</fullName>
    </recommendedName>
</protein>
<accession>A0A8J6NJ13</accession>
<evidence type="ECO:0000259" key="1">
    <source>
        <dbReference type="Pfam" id="PF25873"/>
    </source>
</evidence>
<dbReference type="Gene3D" id="3.40.50.300">
    <property type="entry name" value="P-loop containing nucleotide triphosphate hydrolases"/>
    <property type="match status" value="1"/>
</dbReference>
<dbReference type="AlphaFoldDB" id="A0A8J6NJ13"/>
<feature type="domain" description="MalT-like winged helix" evidence="1">
    <location>
        <begin position="268"/>
        <end position="354"/>
    </location>
</feature>
<gene>
    <name evidence="2" type="ORF">H8E29_02850</name>
</gene>
<feature type="non-terminal residue" evidence="2">
    <location>
        <position position="358"/>
    </location>
</feature>
<reference evidence="2 3" key="1">
    <citation type="submission" date="2020-08" db="EMBL/GenBank/DDBJ databases">
        <title>Bridging the membrane lipid divide: bacteria of the FCB group superphylum have the potential to synthesize archaeal ether lipids.</title>
        <authorList>
            <person name="Villanueva L."/>
            <person name="Von Meijenfeldt F.A.B."/>
            <person name="Westbye A.B."/>
            <person name="Yadav S."/>
            <person name="Hopmans E.C."/>
            <person name="Dutilh B.E."/>
            <person name="Sinninghe Damste J.S."/>
        </authorList>
    </citation>
    <scope>NUCLEOTIDE SEQUENCE [LARGE SCALE GENOMIC DNA]</scope>
    <source>
        <strain evidence="2">NIOZ-UU36</strain>
    </source>
</reference>
<organism evidence="2 3">
    <name type="scientific">Candidatus Desulfolinea nitratireducens</name>
    <dbReference type="NCBI Taxonomy" id="2841698"/>
    <lineage>
        <taxon>Bacteria</taxon>
        <taxon>Bacillati</taxon>
        <taxon>Chloroflexota</taxon>
        <taxon>Anaerolineae</taxon>
        <taxon>Anaerolineales</taxon>
        <taxon>Anaerolineales incertae sedis</taxon>
        <taxon>Candidatus Desulfolinea</taxon>
    </lineage>
</organism>
<dbReference type="InterPro" id="IPR027417">
    <property type="entry name" value="P-loop_NTPase"/>
</dbReference>
<dbReference type="InterPro" id="IPR059106">
    <property type="entry name" value="WHD_MalT"/>
</dbReference>
<dbReference type="Pfam" id="PF25873">
    <property type="entry name" value="WHD_MalT"/>
    <property type="match status" value="1"/>
</dbReference>